<dbReference type="PANTHER" id="PTHR37477">
    <property type="entry name" value="COBALT-PRECORRIN-5A HYDROLASE"/>
    <property type="match status" value="1"/>
</dbReference>
<dbReference type="InterPro" id="IPR021744">
    <property type="entry name" value="CbiG_N"/>
</dbReference>
<dbReference type="SUPFAM" id="SSF159664">
    <property type="entry name" value="CobE/GbiG C-terminal domain-like"/>
    <property type="match status" value="1"/>
</dbReference>
<dbReference type="RefSeq" id="WP_012749834.1">
    <property type="nucleotide sequence ID" value="NC_012796.1"/>
</dbReference>
<dbReference type="InterPro" id="IPR038029">
    <property type="entry name" value="GbiG_N_sf"/>
</dbReference>
<gene>
    <name evidence="4" type="primary">cbiG</name>
    <name evidence="4" type="ordered locus">DMR_02540</name>
</gene>
<dbReference type="InterPro" id="IPR002750">
    <property type="entry name" value="CobE/GbiG_C"/>
</dbReference>
<feature type="domain" description="Cobalamin biosynthesis central region" evidence="3">
    <location>
        <begin position="144"/>
        <end position="229"/>
    </location>
</feature>
<proteinExistence type="predicted"/>
<dbReference type="AlphaFoldDB" id="C4XGG5"/>
<dbReference type="InterPro" id="IPR036518">
    <property type="entry name" value="CobE/GbiG_C_sf"/>
</dbReference>
<accession>C4XGG5</accession>
<dbReference type="STRING" id="573370.DMR_02540"/>
<evidence type="ECO:0000259" key="3">
    <source>
        <dbReference type="Pfam" id="PF11761"/>
    </source>
</evidence>
<dbReference type="eggNOG" id="COG2073">
    <property type="taxonomic scope" value="Bacteria"/>
</dbReference>
<reference evidence="4 5" key="1">
    <citation type="journal article" date="2009" name="Genome Res.">
        <title>Whole genome sequence of Desulfovibrio magneticus strain RS-1 revealed common gene clusters in magnetotactic bacteria.</title>
        <authorList>
            <person name="Nakazawa H."/>
            <person name="Arakaki A."/>
            <person name="Narita-Yamada S."/>
            <person name="Yashiro I."/>
            <person name="Jinno K."/>
            <person name="Aoki N."/>
            <person name="Tsuruyama A."/>
            <person name="Okamura Y."/>
            <person name="Tanikawa S."/>
            <person name="Fujita N."/>
            <person name="Takeyama H."/>
            <person name="Matsunaga T."/>
        </authorList>
    </citation>
    <scope>NUCLEOTIDE SEQUENCE [LARGE SCALE GENOMIC DNA]</scope>
    <source>
        <strain evidence="5">ATCC 700980 / DSM 13731 / RS-1</strain>
    </source>
</reference>
<evidence type="ECO:0000313" key="5">
    <source>
        <dbReference type="Proteomes" id="UP000009071"/>
    </source>
</evidence>
<evidence type="ECO:0000259" key="2">
    <source>
        <dbReference type="Pfam" id="PF11760"/>
    </source>
</evidence>
<feature type="domain" description="Cobalamin synthesis G N-terminal" evidence="2">
    <location>
        <begin position="59"/>
        <end position="139"/>
    </location>
</feature>
<organism evidence="4 5">
    <name type="scientific">Solidesulfovibrio magneticus (strain ATCC 700980 / DSM 13731 / RS-1)</name>
    <name type="common">Desulfovibrio magneticus</name>
    <dbReference type="NCBI Taxonomy" id="573370"/>
    <lineage>
        <taxon>Bacteria</taxon>
        <taxon>Pseudomonadati</taxon>
        <taxon>Thermodesulfobacteriota</taxon>
        <taxon>Desulfovibrionia</taxon>
        <taxon>Desulfovibrionales</taxon>
        <taxon>Desulfovibrionaceae</taxon>
        <taxon>Solidesulfovibrio</taxon>
    </lineage>
</organism>
<evidence type="ECO:0000313" key="4">
    <source>
        <dbReference type="EMBL" id="BAH73745.1"/>
    </source>
</evidence>
<dbReference type="Gene3D" id="3.40.50.11220">
    <property type="match status" value="1"/>
</dbReference>
<sequence>MAYAFSMNASTPGDVAVYAVTAKGLALGRALARELPATLYAPARLADGGAVPFASLSELVAETFHQRRAHVFLCACGIAVRAVAPHLRGKAVDPAVVCLDDAATFAVSLLSGHLGGANDLARRLAGLTGAVPVVTTATDAAGAPAIELLARDAGLFLDNPVATRRVNAALAAGEPVAVFDPLGAFTPPEAAARHFVWLADPAGAGPDEPLVVVDWRAGPETPTRLYLRPRVLAAGIGCRKGASAEAILELVDAACRQYRLAPAAIGQVASIEAKRHEPGLLEAARRLGAGIVFFSADELSGISVPHPSAMAAKHMGVESVCEAAAILAANRGRLVAPKTKNAVATLALALAR</sequence>
<dbReference type="GO" id="GO:0009236">
    <property type="term" value="P:cobalamin biosynthetic process"/>
    <property type="evidence" value="ECO:0007669"/>
    <property type="project" value="InterPro"/>
</dbReference>
<evidence type="ECO:0000259" key="1">
    <source>
        <dbReference type="Pfam" id="PF01890"/>
    </source>
</evidence>
<protein>
    <submittedName>
        <fullName evidence="4">Cobalamin biosynthesis protein CbiG</fullName>
    </submittedName>
</protein>
<dbReference type="EMBL" id="AP010904">
    <property type="protein sequence ID" value="BAH73745.1"/>
    <property type="molecule type" value="Genomic_DNA"/>
</dbReference>
<dbReference type="Pfam" id="PF01890">
    <property type="entry name" value="CbiG_C"/>
    <property type="match status" value="1"/>
</dbReference>
<dbReference type="Proteomes" id="UP000009071">
    <property type="component" value="Chromosome"/>
</dbReference>
<dbReference type="SUPFAM" id="SSF159672">
    <property type="entry name" value="CbiG N-terminal domain-like"/>
    <property type="match status" value="1"/>
</dbReference>
<name>C4XGG5_SOLM1</name>
<dbReference type="InterPro" id="IPR021745">
    <property type="entry name" value="CbiG_mid"/>
</dbReference>
<dbReference type="Pfam" id="PF11760">
    <property type="entry name" value="CbiG_N"/>
    <property type="match status" value="1"/>
</dbReference>
<dbReference type="PANTHER" id="PTHR37477:SF1">
    <property type="entry name" value="COBALT-PRECORRIN-5A HYDROLASE"/>
    <property type="match status" value="1"/>
</dbReference>
<feature type="domain" description="CobE/GbiG C-terminal" evidence="1">
    <location>
        <begin position="232"/>
        <end position="349"/>
    </location>
</feature>
<dbReference type="Gene3D" id="3.30.420.180">
    <property type="entry name" value="CobE/GbiG C-terminal domain"/>
    <property type="match status" value="1"/>
</dbReference>
<dbReference type="HOGENOM" id="CLU_028397_0_1_7"/>
<keyword evidence="5" id="KW-1185">Reference proteome</keyword>
<dbReference type="InterPro" id="IPR052553">
    <property type="entry name" value="CbiG_hydrolase"/>
</dbReference>
<dbReference type="OrthoDB" id="9781023at2"/>
<dbReference type="KEGG" id="dma:DMR_02540"/>
<dbReference type="Pfam" id="PF11761">
    <property type="entry name" value="CbiG_mid"/>
    <property type="match status" value="1"/>
</dbReference>